<keyword evidence="3" id="KW-1185">Reference proteome</keyword>
<dbReference type="AlphaFoldDB" id="A0A060M629"/>
<dbReference type="InterPro" id="IPR029032">
    <property type="entry name" value="AhpD-like"/>
</dbReference>
<evidence type="ECO:0000313" key="2">
    <source>
        <dbReference type="EMBL" id="AIC95529.1"/>
    </source>
</evidence>
<dbReference type="KEGG" id="ble:BleG1_2965"/>
<dbReference type="SUPFAM" id="SSF69118">
    <property type="entry name" value="AhpD-like"/>
    <property type="match status" value="1"/>
</dbReference>
<sequence length="121" mass="13542">MNRQGHTSTEHHMMVYKKGVGSFEEKMPIFAEKYNNFTEQCFKEGAISKKHKQLMALAMSIHAQDEYCIIYHTKGCIDHGCSEEELLEAVSVATAFGSGAALSQGATLVQEAYRELDNHVQ</sequence>
<dbReference type="GO" id="GO:0051920">
    <property type="term" value="F:peroxiredoxin activity"/>
    <property type="evidence" value="ECO:0007669"/>
    <property type="project" value="InterPro"/>
</dbReference>
<protein>
    <submittedName>
        <fullName evidence="2">Carboxymuconolactone decarboxylase</fullName>
    </submittedName>
</protein>
<dbReference type="EMBL" id="CP003923">
    <property type="protein sequence ID" value="AIC95529.1"/>
    <property type="molecule type" value="Genomic_DNA"/>
</dbReference>
<reference evidence="2 3" key="1">
    <citation type="journal article" date="2014" name="Gene">
        <title>A comparative genomic analysis of the alkalitolerant soil bacterium Bacillus lehensis G1.</title>
        <authorList>
            <person name="Noor Y.M."/>
            <person name="Samsulrizal N.H."/>
            <person name="Jema'on N.A."/>
            <person name="Low K.O."/>
            <person name="Ramli A.N."/>
            <person name="Alias N.I."/>
            <person name="Damis S.I."/>
            <person name="Fuzi S.F."/>
            <person name="Isa M.N."/>
            <person name="Murad A.M."/>
            <person name="Raih M.F."/>
            <person name="Bakar F.D."/>
            <person name="Najimudin N."/>
            <person name="Mahadi N.M."/>
            <person name="Illias R.M."/>
        </authorList>
    </citation>
    <scope>NUCLEOTIDE SEQUENCE [LARGE SCALE GENOMIC DNA]</scope>
    <source>
        <strain evidence="2 3">G1</strain>
    </source>
</reference>
<dbReference type="Pfam" id="PF02627">
    <property type="entry name" value="CMD"/>
    <property type="match status" value="1"/>
</dbReference>
<evidence type="ECO:0000313" key="3">
    <source>
        <dbReference type="Proteomes" id="UP000027142"/>
    </source>
</evidence>
<dbReference type="Gene3D" id="1.20.1290.10">
    <property type="entry name" value="AhpD-like"/>
    <property type="match status" value="1"/>
</dbReference>
<dbReference type="InterPro" id="IPR003779">
    <property type="entry name" value="CMD-like"/>
</dbReference>
<dbReference type="HOGENOM" id="CLU_137228_1_0_9"/>
<proteinExistence type="predicted"/>
<accession>A0A060M629</accession>
<dbReference type="STRING" id="1246626.BleG1_2965"/>
<dbReference type="PANTHER" id="PTHR33930">
    <property type="entry name" value="ALKYL HYDROPEROXIDE REDUCTASE AHPD"/>
    <property type="match status" value="1"/>
</dbReference>
<dbReference type="PATRIC" id="fig|1246626.3.peg.2954"/>
<gene>
    <name evidence="2" type="ORF">BleG1_2965</name>
</gene>
<organism evidence="2 3">
    <name type="scientific">Shouchella lehensis G1</name>
    <dbReference type="NCBI Taxonomy" id="1246626"/>
    <lineage>
        <taxon>Bacteria</taxon>
        <taxon>Bacillati</taxon>
        <taxon>Bacillota</taxon>
        <taxon>Bacilli</taxon>
        <taxon>Bacillales</taxon>
        <taxon>Bacillaceae</taxon>
        <taxon>Shouchella</taxon>
    </lineage>
</organism>
<dbReference type="Proteomes" id="UP000027142">
    <property type="component" value="Chromosome"/>
</dbReference>
<dbReference type="RefSeq" id="WP_038482481.1">
    <property type="nucleotide sequence ID" value="NZ_CP003923.1"/>
</dbReference>
<name>A0A060M629_9BACI</name>
<feature type="domain" description="Carboxymuconolactone decarboxylase-like" evidence="1">
    <location>
        <begin position="30"/>
        <end position="110"/>
    </location>
</feature>
<dbReference type="eggNOG" id="COG0599">
    <property type="taxonomic scope" value="Bacteria"/>
</dbReference>
<dbReference type="PANTHER" id="PTHR33930:SF2">
    <property type="entry name" value="BLR3452 PROTEIN"/>
    <property type="match status" value="1"/>
</dbReference>
<evidence type="ECO:0000259" key="1">
    <source>
        <dbReference type="Pfam" id="PF02627"/>
    </source>
</evidence>